<dbReference type="AlphaFoldDB" id="A0AAP0RCL3"/>
<name>A0AAP0RCL3_LIQFO</name>
<dbReference type="Proteomes" id="UP001415857">
    <property type="component" value="Unassembled WGS sequence"/>
</dbReference>
<reference evidence="1 2" key="1">
    <citation type="journal article" date="2024" name="Plant J.">
        <title>Genome sequences and population genomics reveal climatic adaptation and genomic divergence between two closely related sweetgum species.</title>
        <authorList>
            <person name="Xu W.Q."/>
            <person name="Ren C.Q."/>
            <person name="Zhang X.Y."/>
            <person name="Comes H.P."/>
            <person name="Liu X.H."/>
            <person name="Li Y.G."/>
            <person name="Kettle C.J."/>
            <person name="Jalonen R."/>
            <person name="Gaisberger H."/>
            <person name="Ma Y.Z."/>
            <person name="Qiu Y.X."/>
        </authorList>
    </citation>
    <scope>NUCLEOTIDE SEQUENCE [LARGE SCALE GENOMIC DNA]</scope>
    <source>
        <strain evidence="1">Hangzhou</strain>
    </source>
</reference>
<dbReference type="EMBL" id="JBBPBK010000011">
    <property type="protein sequence ID" value="KAK9274535.1"/>
    <property type="molecule type" value="Genomic_DNA"/>
</dbReference>
<accession>A0AAP0RCL3</accession>
<protein>
    <submittedName>
        <fullName evidence="1">Uncharacterized protein</fullName>
    </submittedName>
</protein>
<proteinExistence type="predicted"/>
<gene>
    <name evidence="1" type="ORF">L1049_021784</name>
</gene>
<organism evidence="1 2">
    <name type="scientific">Liquidambar formosana</name>
    <name type="common">Formosan gum</name>
    <dbReference type="NCBI Taxonomy" id="63359"/>
    <lineage>
        <taxon>Eukaryota</taxon>
        <taxon>Viridiplantae</taxon>
        <taxon>Streptophyta</taxon>
        <taxon>Embryophyta</taxon>
        <taxon>Tracheophyta</taxon>
        <taxon>Spermatophyta</taxon>
        <taxon>Magnoliopsida</taxon>
        <taxon>eudicotyledons</taxon>
        <taxon>Gunneridae</taxon>
        <taxon>Pentapetalae</taxon>
        <taxon>Saxifragales</taxon>
        <taxon>Altingiaceae</taxon>
        <taxon>Liquidambar</taxon>
    </lineage>
</organism>
<evidence type="ECO:0000313" key="2">
    <source>
        <dbReference type="Proteomes" id="UP001415857"/>
    </source>
</evidence>
<keyword evidence="2" id="KW-1185">Reference proteome</keyword>
<evidence type="ECO:0000313" key="1">
    <source>
        <dbReference type="EMBL" id="KAK9274535.1"/>
    </source>
</evidence>
<comment type="caution">
    <text evidence="1">The sequence shown here is derived from an EMBL/GenBank/DDBJ whole genome shotgun (WGS) entry which is preliminary data.</text>
</comment>
<sequence>MLARSIQVALLGEIRVGTKVVVSQSLALNVHDRCSEFSMTVARERELRRSVQGQDGPLGHAILQRNHILISSTRNRRKKEVKNATAEALIMCLHSEESTRTDSNSVLF</sequence>